<comment type="caution">
    <text evidence="2">The sequence shown here is derived from an EMBL/GenBank/DDBJ whole genome shotgun (WGS) entry which is preliminary data.</text>
</comment>
<feature type="transmembrane region" description="Helical" evidence="1">
    <location>
        <begin position="374"/>
        <end position="402"/>
    </location>
</feature>
<accession>A0AAW0QNF1</accession>
<keyword evidence="1" id="KW-0472">Membrane</keyword>
<evidence type="ECO:0000313" key="3">
    <source>
        <dbReference type="Proteomes" id="UP001392437"/>
    </source>
</evidence>
<evidence type="ECO:0000313" key="2">
    <source>
        <dbReference type="EMBL" id="KAK8109454.1"/>
    </source>
</evidence>
<name>A0AAW0QNF1_9PEZI</name>
<dbReference type="Proteomes" id="UP001392437">
    <property type="component" value="Unassembled WGS sequence"/>
</dbReference>
<dbReference type="AlphaFoldDB" id="A0AAW0QNF1"/>
<keyword evidence="1" id="KW-1133">Transmembrane helix</keyword>
<keyword evidence="1" id="KW-0812">Transmembrane</keyword>
<sequence>MSAPLEAFPLRNTDIRDLESLCKILWGWPDCARCDSQNPCSGTPDCSWHRFKKLNPFFDHYRVVTKRYIPDFEARCPQALRNHSDLQRIIGLLRNNPDAQLSHLTAQCFNLDGTAYTSPPTNADQRRAFSLALHIMSMVTVVVQNSHVNDLEAALLPDVWADDVSPAEYLGTVLQTQGHAGGGAFPSHEQRLAQNMEVSRVIMSLKARRLRKIGKLDFEATDNLNNHLKLDKKKGVVKLFRHAAFLKEQLLASRTAQTSTLHTLFEGPELTDGLRCVRRLSRHYALEVLHSIQDVLFPPDAKSQAFLRSLISEQDMDPDCTLYNRSEYELDGEDDVTYKWLGPRMMDLYEELENPTPRGLLDQWLDRKSRARHVMLATVIGVFAAVFLGVLSLIVGIIQTWIAWQQWKAPPSHDA</sequence>
<reference evidence="2 3" key="1">
    <citation type="submission" date="2023-01" db="EMBL/GenBank/DDBJ databases">
        <title>Analysis of 21 Apiospora genomes using comparative genomics revels a genus with tremendous synthesis potential of carbohydrate active enzymes and secondary metabolites.</title>
        <authorList>
            <person name="Sorensen T."/>
        </authorList>
    </citation>
    <scope>NUCLEOTIDE SEQUENCE [LARGE SCALE GENOMIC DNA]</scope>
    <source>
        <strain evidence="2 3">CBS 117206</strain>
    </source>
</reference>
<protein>
    <submittedName>
        <fullName evidence="2">Uncharacterized protein</fullName>
    </submittedName>
</protein>
<organism evidence="2 3">
    <name type="scientific">Apiospora kogelbergensis</name>
    <dbReference type="NCBI Taxonomy" id="1337665"/>
    <lineage>
        <taxon>Eukaryota</taxon>
        <taxon>Fungi</taxon>
        <taxon>Dikarya</taxon>
        <taxon>Ascomycota</taxon>
        <taxon>Pezizomycotina</taxon>
        <taxon>Sordariomycetes</taxon>
        <taxon>Xylariomycetidae</taxon>
        <taxon>Amphisphaeriales</taxon>
        <taxon>Apiosporaceae</taxon>
        <taxon>Apiospora</taxon>
    </lineage>
</organism>
<evidence type="ECO:0000256" key="1">
    <source>
        <dbReference type="SAM" id="Phobius"/>
    </source>
</evidence>
<keyword evidence="3" id="KW-1185">Reference proteome</keyword>
<gene>
    <name evidence="2" type="ORF">PG999_007591</name>
</gene>
<proteinExistence type="predicted"/>
<dbReference type="EMBL" id="JAQQWP010000007">
    <property type="protein sequence ID" value="KAK8109454.1"/>
    <property type="molecule type" value="Genomic_DNA"/>
</dbReference>